<dbReference type="EMBL" id="JBDFQZ010000009">
    <property type="protein sequence ID" value="KAK9690967.1"/>
    <property type="molecule type" value="Genomic_DNA"/>
</dbReference>
<evidence type="ECO:0000256" key="1">
    <source>
        <dbReference type="ARBA" id="ARBA00022679"/>
    </source>
</evidence>
<dbReference type="Gene3D" id="3.30.559.10">
    <property type="entry name" value="Chloramphenicol acetyltransferase-like domain"/>
    <property type="match status" value="2"/>
</dbReference>
<dbReference type="InterPro" id="IPR051283">
    <property type="entry name" value="Sec_Metabolite_Acyltrans"/>
</dbReference>
<dbReference type="AlphaFoldDB" id="A0AAW1INM6"/>
<dbReference type="Pfam" id="PF02458">
    <property type="entry name" value="Transferase"/>
    <property type="match status" value="1"/>
</dbReference>
<keyword evidence="1" id="KW-0808">Transferase</keyword>
<evidence type="ECO:0000313" key="2">
    <source>
        <dbReference type="EMBL" id="KAK9690967.1"/>
    </source>
</evidence>
<dbReference type="PANTHER" id="PTHR31896:SF12">
    <property type="entry name" value="HXXXD-TYPE ACYL-TRANSFERASE FAMILY PROTEIN"/>
    <property type="match status" value="1"/>
</dbReference>
<protein>
    <recommendedName>
        <fullName evidence="4">HXXXD-type acyl-transferase family protein</fullName>
    </recommendedName>
</protein>
<evidence type="ECO:0008006" key="4">
    <source>
        <dbReference type="Google" id="ProtNLM"/>
    </source>
</evidence>
<name>A0AAW1INM6_SAPOF</name>
<gene>
    <name evidence="2" type="ORF">RND81_09G167100</name>
</gene>
<dbReference type="GO" id="GO:0016740">
    <property type="term" value="F:transferase activity"/>
    <property type="evidence" value="ECO:0007669"/>
    <property type="project" value="UniProtKB-KW"/>
</dbReference>
<sequence>MQKGQLFNTKPHNIRSNFIPKLEKALTISLVHFYPLSGQLVTKRYDDDDHVRSFQVDCNKGPGARLIHAFVDLFVSDIVSSAEVKPIIASFFDLGEKSINHDGHTRPLLSVQVTELLDGVFIGFTMNHCIADGTSFWHFISTLSEILTQLKSDDINEDKFDEISISQKPIYNTMFPSDRPCKITKVPYLDPDEFVRWYDLGPLKVRIFHFSSESISILKTKANQECGPHNNISSFQALCGLTWRSVTRARHLRPELEVSFALPINARTRINPPLPSEYFRYFLTTTQCISKAGDLLSNGPGHAALLINQTIKIHDDKVTRKMLHEFEEHPFIFRPGTDTVQNNSNRLFIGGSSKFDVYGLEFGLGKALTVRGGFVNMEDGRLIANPGREGRGSVDLEVYLKPGTMNTLELDQEFMSYTL</sequence>
<dbReference type="InterPro" id="IPR023213">
    <property type="entry name" value="CAT-like_dom_sf"/>
</dbReference>
<reference evidence="2" key="1">
    <citation type="submission" date="2024-03" db="EMBL/GenBank/DDBJ databases">
        <title>WGS assembly of Saponaria officinalis var. Norfolk2.</title>
        <authorList>
            <person name="Jenkins J."/>
            <person name="Shu S."/>
            <person name="Grimwood J."/>
            <person name="Barry K."/>
            <person name="Goodstein D."/>
            <person name="Schmutz J."/>
            <person name="Leebens-Mack J."/>
            <person name="Osbourn A."/>
        </authorList>
    </citation>
    <scope>NUCLEOTIDE SEQUENCE [LARGE SCALE GENOMIC DNA]</scope>
    <source>
        <strain evidence="2">JIC</strain>
    </source>
</reference>
<evidence type="ECO:0000313" key="3">
    <source>
        <dbReference type="Proteomes" id="UP001443914"/>
    </source>
</evidence>
<dbReference type="Proteomes" id="UP001443914">
    <property type="component" value="Unassembled WGS sequence"/>
</dbReference>
<proteinExistence type="predicted"/>
<accession>A0AAW1INM6</accession>
<dbReference type="PANTHER" id="PTHR31896">
    <property type="entry name" value="FAMILY REGULATORY PROTEIN, PUTATIVE (AFU_ORTHOLOGUE AFUA_3G14730)-RELATED"/>
    <property type="match status" value="1"/>
</dbReference>
<organism evidence="2 3">
    <name type="scientific">Saponaria officinalis</name>
    <name type="common">Common soapwort</name>
    <name type="synonym">Lychnis saponaria</name>
    <dbReference type="NCBI Taxonomy" id="3572"/>
    <lineage>
        <taxon>Eukaryota</taxon>
        <taxon>Viridiplantae</taxon>
        <taxon>Streptophyta</taxon>
        <taxon>Embryophyta</taxon>
        <taxon>Tracheophyta</taxon>
        <taxon>Spermatophyta</taxon>
        <taxon>Magnoliopsida</taxon>
        <taxon>eudicotyledons</taxon>
        <taxon>Gunneridae</taxon>
        <taxon>Pentapetalae</taxon>
        <taxon>Caryophyllales</taxon>
        <taxon>Caryophyllaceae</taxon>
        <taxon>Caryophylleae</taxon>
        <taxon>Saponaria</taxon>
    </lineage>
</organism>
<keyword evidence="3" id="KW-1185">Reference proteome</keyword>
<comment type="caution">
    <text evidence="2">The sequence shown here is derived from an EMBL/GenBank/DDBJ whole genome shotgun (WGS) entry which is preliminary data.</text>
</comment>